<reference evidence="1 2" key="1">
    <citation type="submission" date="2017-05" db="EMBL/GenBank/DDBJ databases">
        <title>Whole genome sequencing of Yersinia kristensenii.</title>
        <authorList>
            <person name="Campioni F."/>
        </authorList>
    </citation>
    <scope>NUCLEOTIDE SEQUENCE [LARGE SCALE GENOMIC DNA]</scope>
    <source>
        <strain evidence="1 2">CFSAN060538</strain>
    </source>
</reference>
<dbReference type="Proteomes" id="UP000195840">
    <property type="component" value="Unassembled WGS sequence"/>
</dbReference>
<sequence length="120" mass="14511">MNLSMIMGHVLRVIFFAYQQKFNKEWNRKLNSILDKGEMIELSPHVINYEYQGNTYGVWISNRWYSYANLYYFNDKHTGRNTQFRPSFRTMVRLHKVVSAIQLLDSQREFKRIYLDGDKS</sequence>
<evidence type="ECO:0000313" key="1">
    <source>
        <dbReference type="EMBL" id="OVZ75011.1"/>
    </source>
</evidence>
<accession>A0AB73QHK3</accession>
<evidence type="ECO:0000313" key="2">
    <source>
        <dbReference type="Proteomes" id="UP000195840"/>
    </source>
</evidence>
<gene>
    <name evidence="1" type="ORF">CBW52_22645</name>
</gene>
<dbReference type="AlphaFoldDB" id="A0AB73QHK3"/>
<proteinExistence type="predicted"/>
<dbReference type="EMBL" id="NHOG01000044">
    <property type="protein sequence ID" value="OVZ75011.1"/>
    <property type="molecule type" value="Genomic_DNA"/>
</dbReference>
<keyword evidence="2" id="KW-1185">Reference proteome</keyword>
<organism evidence="1 2">
    <name type="scientific">Yersinia kristensenii</name>
    <dbReference type="NCBI Taxonomy" id="28152"/>
    <lineage>
        <taxon>Bacteria</taxon>
        <taxon>Pseudomonadati</taxon>
        <taxon>Pseudomonadota</taxon>
        <taxon>Gammaproteobacteria</taxon>
        <taxon>Enterobacterales</taxon>
        <taxon>Yersiniaceae</taxon>
        <taxon>Yersinia</taxon>
    </lineage>
</organism>
<protein>
    <submittedName>
        <fullName evidence="1">Uncharacterized protein</fullName>
    </submittedName>
</protein>
<comment type="caution">
    <text evidence="1">The sequence shown here is derived from an EMBL/GenBank/DDBJ whole genome shotgun (WGS) entry which is preliminary data.</text>
</comment>
<name>A0AB73QHK3_YERKR</name>